<dbReference type="SUPFAM" id="SSF51412">
    <property type="entry name" value="Inosine monophosphate dehydrogenase (IMPDH)"/>
    <property type="match status" value="1"/>
</dbReference>
<dbReference type="InterPro" id="IPR041550">
    <property type="entry name" value="FASI_helical"/>
</dbReference>
<keyword evidence="11" id="KW-0276">Fatty acid metabolism</keyword>
<dbReference type="EC" id="2.3.1.86" evidence="2"/>
<dbReference type="InterPro" id="IPR036291">
    <property type="entry name" value="NAD(P)-bd_dom_sf"/>
</dbReference>
<evidence type="ECO:0000256" key="11">
    <source>
        <dbReference type="ARBA" id="ARBA00022832"/>
    </source>
</evidence>
<dbReference type="Gene3D" id="6.10.140.1400">
    <property type="match status" value="1"/>
</dbReference>
<dbReference type="GO" id="GO:0016787">
    <property type="term" value="F:hydrolase activity"/>
    <property type="evidence" value="ECO:0007669"/>
    <property type="project" value="UniProtKB-KW"/>
</dbReference>
<dbReference type="InterPro" id="IPR020841">
    <property type="entry name" value="PKS_Beta-ketoAc_synthase_dom"/>
</dbReference>
<dbReference type="InterPro" id="IPR040899">
    <property type="entry name" value="Fas_alpha_ACP"/>
</dbReference>
<dbReference type="InterPro" id="IPR014043">
    <property type="entry name" value="Acyl_transferase_dom"/>
</dbReference>
<dbReference type="Gene3D" id="1.20.930.70">
    <property type="match status" value="1"/>
</dbReference>
<evidence type="ECO:0000256" key="12">
    <source>
        <dbReference type="ARBA" id="ARBA00022842"/>
    </source>
</evidence>
<dbReference type="Pfam" id="PF18325">
    <property type="entry name" value="Fas_alpha_ACP"/>
    <property type="match status" value="2"/>
</dbReference>
<evidence type="ECO:0000256" key="15">
    <source>
        <dbReference type="ARBA" id="ARBA00023098"/>
    </source>
</evidence>
<dbReference type="EC" id="1.1.1.100" evidence="3"/>
<gene>
    <name evidence="22" type="ORF">Poli38472_002494</name>
</gene>
<keyword evidence="13" id="KW-0521">NADP</keyword>
<evidence type="ECO:0000259" key="21">
    <source>
        <dbReference type="PROSITE" id="PS52004"/>
    </source>
</evidence>
<keyword evidence="7" id="KW-0597">Phosphoprotein</keyword>
<dbReference type="Pfam" id="PF02801">
    <property type="entry name" value="Ketoacyl-synt_C"/>
    <property type="match status" value="1"/>
</dbReference>
<comment type="catalytic activity">
    <reaction evidence="19">
        <text>a fatty acyl-[ACP] + malonyl-[ACP] + H(+) = a 3-oxoacyl-[ACP] + holo-[ACP] + CO2</text>
        <dbReference type="Rhea" id="RHEA:22836"/>
        <dbReference type="Rhea" id="RHEA-COMP:9623"/>
        <dbReference type="Rhea" id="RHEA-COMP:9685"/>
        <dbReference type="Rhea" id="RHEA-COMP:9916"/>
        <dbReference type="Rhea" id="RHEA-COMP:14125"/>
        <dbReference type="ChEBI" id="CHEBI:15378"/>
        <dbReference type="ChEBI" id="CHEBI:16526"/>
        <dbReference type="ChEBI" id="CHEBI:64479"/>
        <dbReference type="ChEBI" id="CHEBI:78449"/>
        <dbReference type="ChEBI" id="CHEBI:78776"/>
        <dbReference type="ChEBI" id="CHEBI:138651"/>
        <dbReference type="EC" id="2.3.1.41"/>
    </reaction>
</comment>
<comment type="catalytic activity">
    <reaction evidence="18">
        <text>a (3R)-hydroxyacyl-[ACP] + NADP(+) = a 3-oxoacyl-[ACP] + NADPH + H(+)</text>
        <dbReference type="Rhea" id="RHEA:17397"/>
        <dbReference type="Rhea" id="RHEA-COMP:9916"/>
        <dbReference type="Rhea" id="RHEA-COMP:9945"/>
        <dbReference type="ChEBI" id="CHEBI:15378"/>
        <dbReference type="ChEBI" id="CHEBI:57783"/>
        <dbReference type="ChEBI" id="CHEBI:58349"/>
        <dbReference type="ChEBI" id="CHEBI:78776"/>
        <dbReference type="ChEBI" id="CHEBI:78827"/>
        <dbReference type="EC" id="1.1.1.100"/>
    </reaction>
</comment>
<dbReference type="Pfam" id="PF17951">
    <property type="entry name" value="FAS_meander"/>
    <property type="match status" value="1"/>
</dbReference>
<keyword evidence="9" id="KW-0479">Metal-binding</keyword>
<dbReference type="PRINTS" id="PR01483">
    <property type="entry name" value="FASYNTHASE"/>
</dbReference>
<dbReference type="InterPro" id="IPR029069">
    <property type="entry name" value="HotDog_dom_sf"/>
</dbReference>
<sequence>MTEPQPEMTTQIDVVVAEEQIHEQTMTAAHSAVREGKYKFVLEYGGQGSVYWDELAALYEQQGESVRAFIDRVAHALNEDSSSEEATTSTGFERVLDIKSWFAKTTEAPASDKLSRAFFSYPLIALTQAANYLVFLDTNKLTHEDVVKSTACAIGFSQGVVSGALFAAAKTREDYETLAVAVIRYMFWHGLRAQEAFVDVCVKNEEVIEESTPMLAVRGLTKAQVLKAIEVTKRKTQRDDVHLSLVNGKTQFSITGLPSTLELLKQALSGMMAKADENQNRVPHSSRKPTGLLAFVPVSCPFHSTVLAGAKESIVKDVERIGLVINGSDLQVPVYSTTSEAHNLQDRADSNVVAELIDMQLTGLADWTATWKTVALKHADASHVLDFGTDYGASKLSGETAEGLGMRVVACTAKHSSLSSSSRFTPILGSSQFASSTDEKHLSWEAAFGPRINKATGKLENNYTRVLKKDPVMVAGMTPTTSLNGVDLVAAVQNAGFQGELAAGGLARPNIFEASVNELVSKIKPGLGVSINMLYLNAKQWGFQFPMVLRMRKSGIPIESITIGAGIPTKERAIEIVTQLQEAGINLIGLKPGSVDGINAVLEIASAVPTMNVMLQWTGGRAGGHHSFEDFHQPLESVYAAIRRVPNVLLVVGSGFGNWEDSVEYLTGDWSLKRGWLSKMPVDGVLLGSRVMVAKEAATEPEVKQLLVDTPGIASELEWEKSYTDIAGGIVTVTSELGEPIHKVANRCSLLWREFDTKYFSKPREEMELAIRLDKQSIIERLNADFQKPYFGCKVDEGGETRSAELEEMTYSEVLGRMIDLMFVEIEGRPRRWLHESFLDRVAKFMNRTEERFRRTGGQAVFDTSSLESEPRATLQKFLAAYPKATTTLLSIPDCDFFVSLCQTGGKPVNFVPVIDRDFKTSFKKDSLWYSEDLDAVPNRDAQRVCILQGPVAVRYSTVVDEPVGKILGDIAAGFTGVVSKQADAATETHAVQPVTMIGDVNVETTTDGLRLVLPEEASALPNADAWFCGLASLAKSAWLASLLSSKTVARGHQWVENPVHSLFRPQPNQVVLVKGEELYVFDKTVRSESEPVLSISSTTDKINVTVYEPRPATADLDFSVVDLRLKFSYHNDMACAIHQDDENTSEDVKAFYARFWVAEKSDEDKSCAEACAASVFSTFSDEFTVSSQDAAQYNAALGLTGVEAVPTDFATIACWKPLIKSVFTREVNGNLLSLVHLKHSYKLLAQLKTRELFKVGDELVSKSNVSSLRIIESGTVVAGVAIISRKTVSDSMEEVLEPLVELKSEFLIRGKFANFGDTFSTEDAQEQVTLARSDLVQILESKAWYQPVQGSTPLSKGDTIQFSTTSRKQFSSVHSVASVKVSGAVYREDAGNREKIAEIAFESNDVAESPVKLFIDEVQQGSVRANNTTLPNGGYTLLSTPVKIEVPQCALAYAVASRDLNPIHRSKYAALLANLPGGKPIMHGMWSATKVRAVLVEQFGSGFDSNVTEYDASFDGMVYPGDSLFVQVRHIGLKDGQKVLSVEVVNQAGERVVSARAQVKEPATAFVFTGQGSAEVGMGMDRYKESPIARDVWDRGDQHLRETYGFSILDIVRKNPSSISVHFGGKKGRHIRENYMKLRCEDPATGEMAPLLPEINVRTQSFTFSAPEGLLFATQFSQPALVLLEKAMFSEIQAAELIPDDAFFAGHSLGEYAGLSSFAGALAVEDVAEVVFLRGLIMQKAVKRDENGRSDYGMVAANPIRVGPHFTEAVMHKVVDAISESSSKLLQVVNYNVQGLQYVVAGENVNLEALSIALSSLKTKKDLDVGVLVAEALEQARAKKEKAVQSGKPFIVARGLATIPLVGIDVPFHSKELLGGVPAFRSLLRTKFDAETLERQLPLLVNRYIPNLVAIPFSLERSYFEKVFEATKSPYLAEVLDPMQWELTPKGQLVHLLVVELLAYQFASPVQWIKTQAHLFSVQGSGVRRFVEIGPAPTLTNMAARTLQMGKFSKVPREILWYQRDRETVHFQLESEHPSASEFARSLAVVEEPAAEAVVEDNGPKLAVAPPPAQVHVPAPVVQAAAAAPVDDAPVSAIHVLRILLASRLNKPLSEVSADTDVKALSAGKSAVQNEIVGDLEKEFGGNVPDGAAELPLKELANKFGSYKTLGKVTSGLISKMVASKMPGGFSMTSVKSYLNGTKGLPAGRTESVLAHSLLLAPQARLKSEAEAKQWLDTCVDGYASFAGISLAQPSAVAMGGVPQFAAAPISIPTVDDKPVDAKHALMVLLAAKLGKSFSEISSDTTIKDLAAGKSAVQNEIVGDLEKEFGSGPDDAAETKLSDLATKFPGYTSPGKVTSALIAKLLAGKMPGGFGLSSIKAYLSSERCLPAGRIESVLLHSLTQNPKQRFADEAQAKAWLDGVVDDYAKFAGVDIPYLSKLGGGGVAMASQSAGVATIPTDFDKRLKELIADQVQAMSNYLGNDPLDWHQRVETEVELREQVENSMSVWVEEHGDVYGAGIKSLFDPKKERVYDSYWNWAMQDAMLLYYRTITADKEQSLPMSDDLDKHFQMMSGWINNNLDELMQETARPPVEWFKPLLCNRATPELMRATLYFVKKAKAEGKAEHAQAIQLLVEQIEAWLSRNPVNLQLFDPVRPQLRILETGELEYSEVPRTGVTDSIDYVDEIARGLEYRFAQEISLFERGDINITMESAVGFEASLKDHVVSESPEDSDEEDDDEQVQTETKARASSAVSQENKETAEGPKLDALRESLLKRAKKPATPRKTLIERSSSLRTGLNENLKQIVLPHVHIRKPSDADPTIRLYDVEMTCKLLACMREMATTGMSFSEKVALVTGCGRNSIGAEVVKSLLEGGATVFVTTSSFNSNTTGVFRSIYEQHGSRGSRLILVPFNQGSKQDVAKLIQHIYDEHKLDVDFVVPFAALSEVGRTIADIDSRSELAHRIMLTNTTRLLGDIVNAKKARGIITRPALAILPMSPNHGNFGGDGLYAESKLGIESLMNKWYSEGWEDQLSVVGAVIGWTRGTGLMSGNNIVAEGVEQMGMRTFSTQEMGFNLSALLHPTVVDMASEAPLWADLTGGMAQVKDLKTQVESIRSSIMAKAKSQAALYKSSRGEAAAGQSKSSVPFTPRANLSGYYSTTFPSMSGVTELASTKQQSLLKDMINLRNVVVVAGFGEVSPWGNARTRWEMESFGEFSLEGCLELAWLTGYITYDNGNWLDAKTKEIVPEHEIKNRYEEELLKHSGIRIIEPELFDDYDPKKKTILHQVAIDKKMAPIEVADHEEALQFRTELGKENVDIYQNEMGAWMIRLKKGAILSIPRALAFDRFVAGQIPTGWSAERLGVPKDLVDSVDPVTLYTLTSTMEAFVGAGITDPYEFYQYVHVSEVGNASGGGFGGMRSFKRIYTGRLQGKSVASDTLQECFINTAPAWVNMLLLSSSGPIKTPVGACATAAESIDIGVETIKSGKARVVVVGGYDDFGEEGSYEFAQMKATSDSVKEEGMGRDPREMCRPCATTRGGFMESHGAGMQLLMDAQLAVDMGCPIYGIIALTNTATDKNGRSVPAPGQGILTTAREATADNSGKGSPLLDIEYRRRQFDSEIASIDAWYEREKTFIPEDSEAHVSLLEDMKRRKIESAQQMWGEEFFNGRIDIAPLRGALNVWNLTVDDIGVASFHGTGTKANDKNESEVTQKQLEHLGRSAGNPLPVVCQKNLTGHPKGAAAAWMFNGLLQVLNSGLIPGNRNLDNTCSTLRQFDHLVYPNRSMQTDGIKAAIMKSFGFGQAGGEIVVVHPDYLLSLLSESDFQDYSQRRQKRLAKMNVYHQKAVSGKHKFIQVKDAAPYTSAQESSVYLDPTARAEYDPVVNTWHFGPHTDPSKKLKAQKRQKRTKSTGEASAQAHEALVRNNSSTLLSAMSQGATDVGLTAGKNIGIGVDVEPIMTFENLHGREDFIRRNFTDQEMAYCYSAPHPASSFAGRWAAKEAVIKAISSSAPNEANMWKGAGAPLREIEIFITASGAPSVLLSGHPLQVFNRVGLASLSVSISHSGDYAVAQAVASYDA</sequence>
<dbReference type="InterPro" id="IPR002539">
    <property type="entry name" value="MaoC-like_dom"/>
</dbReference>
<dbReference type="SUPFAM" id="SSF56214">
    <property type="entry name" value="4'-phosphopantetheinyl transferase"/>
    <property type="match status" value="1"/>
</dbReference>
<accession>A0A8K1FMD5</accession>
<keyword evidence="10" id="KW-0378">Hydrolase</keyword>
<dbReference type="GO" id="GO:0004312">
    <property type="term" value="F:fatty acid synthase activity"/>
    <property type="evidence" value="ECO:0007669"/>
    <property type="project" value="InterPro"/>
</dbReference>
<evidence type="ECO:0000313" key="23">
    <source>
        <dbReference type="Proteomes" id="UP000794436"/>
    </source>
</evidence>
<dbReference type="InterPro" id="IPR004568">
    <property type="entry name" value="Ppantetheine-prot_Trfase_dom"/>
</dbReference>
<dbReference type="OrthoDB" id="4251012at2759"/>
<dbReference type="SUPFAM" id="SSF54637">
    <property type="entry name" value="Thioesterase/thiol ester dehydrase-isomerase"/>
    <property type="match status" value="1"/>
</dbReference>
<dbReference type="InterPro" id="IPR013785">
    <property type="entry name" value="Aldolase_TIM"/>
</dbReference>
<dbReference type="Pfam" id="PF18314">
    <property type="entry name" value="FAS_I_H"/>
    <property type="match status" value="2"/>
</dbReference>
<evidence type="ECO:0000256" key="18">
    <source>
        <dbReference type="ARBA" id="ARBA00048508"/>
    </source>
</evidence>
<dbReference type="FunFam" id="3.90.25.70:FF:000001">
    <property type="entry name" value="Fatty acid synthase subunit alpha"/>
    <property type="match status" value="1"/>
</dbReference>
<dbReference type="GO" id="GO:0000287">
    <property type="term" value="F:magnesium ion binding"/>
    <property type="evidence" value="ECO:0007669"/>
    <property type="project" value="InterPro"/>
</dbReference>
<dbReference type="GO" id="GO:0004315">
    <property type="term" value="F:3-oxoacyl-[acyl-carrier-protein] synthase activity"/>
    <property type="evidence" value="ECO:0007669"/>
    <property type="project" value="UniProtKB-EC"/>
</dbReference>
<dbReference type="InterPro" id="IPR002347">
    <property type="entry name" value="SDR_fam"/>
</dbReference>
<keyword evidence="23" id="KW-1185">Reference proteome</keyword>
<feature type="region of interest" description="Disordered" evidence="20">
    <location>
        <begin position="3882"/>
        <end position="3911"/>
    </location>
</feature>
<dbReference type="Gene3D" id="6.10.60.10">
    <property type="match status" value="1"/>
</dbReference>
<feature type="region of interest" description="Disordered" evidence="20">
    <location>
        <begin position="2720"/>
        <end position="2766"/>
    </location>
</feature>
<dbReference type="Pfam" id="PF01648">
    <property type="entry name" value="ACPS"/>
    <property type="match status" value="1"/>
</dbReference>
<dbReference type="UniPathway" id="UPA00659"/>
<dbReference type="EMBL" id="SPLM01000072">
    <property type="protein sequence ID" value="TMW63553.1"/>
    <property type="molecule type" value="Genomic_DNA"/>
</dbReference>
<dbReference type="Pfam" id="PF00698">
    <property type="entry name" value="Acyl_transf_1"/>
    <property type="match status" value="1"/>
</dbReference>
<feature type="domain" description="Ketosynthase family 3 (KS3)" evidence="21">
    <location>
        <begin position="3280"/>
        <end position="3805"/>
    </location>
</feature>
<dbReference type="CDD" id="cd08950">
    <property type="entry name" value="KR_fFAS_SDR_c_like"/>
    <property type="match status" value="1"/>
</dbReference>
<evidence type="ECO:0000256" key="5">
    <source>
        <dbReference type="ARBA" id="ARBA00022450"/>
    </source>
</evidence>
<evidence type="ECO:0000256" key="19">
    <source>
        <dbReference type="ARBA" id="ARBA00049541"/>
    </source>
</evidence>
<dbReference type="Gene3D" id="3.20.20.70">
    <property type="entry name" value="Aldolase class I"/>
    <property type="match status" value="1"/>
</dbReference>
<evidence type="ECO:0000256" key="8">
    <source>
        <dbReference type="ARBA" id="ARBA00022679"/>
    </source>
</evidence>
<evidence type="ECO:0000256" key="17">
    <source>
        <dbReference type="ARBA" id="ARBA00048237"/>
    </source>
</evidence>
<dbReference type="Pfam" id="PF08354">
    <property type="entry name" value="Fas1-AflB-like_hel"/>
    <property type="match status" value="1"/>
</dbReference>
<evidence type="ECO:0000256" key="2">
    <source>
        <dbReference type="ARBA" id="ARBA00012878"/>
    </source>
</evidence>
<keyword evidence="12" id="KW-0460">Magnesium</keyword>
<dbReference type="SUPFAM" id="SSF51735">
    <property type="entry name" value="NAD(P)-binding Rossmann-fold domains"/>
    <property type="match status" value="1"/>
</dbReference>
<dbReference type="GO" id="GO:0004316">
    <property type="term" value="F:3-oxoacyl-[acyl-carrier-protein] reductase (NADPH) activity"/>
    <property type="evidence" value="ECO:0007669"/>
    <property type="project" value="UniProtKB-EC"/>
</dbReference>
<keyword evidence="8" id="KW-0808">Transferase</keyword>
<dbReference type="NCBIfam" id="TIGR00556">
    <property type="entry name" value="pantethn_trn"/>
    <property type="match status" value="1"/>
</dbReference>
<dbReference type="GO" id="GO:0019171">
    <property type="term" value="F:(3R)-hydroxyacyl-[acyl-carrier-protein] dehydratase activity"/>
    <property type="evidence" value="ECO:0007669"/>
    <property type="project" value="InterPro"/>
</dbReference>
<dbReference type="GO" id="GO:0004300">
    <property type="term" value="F:enoyl-CoA hydratase activity"/>
    <property type="evidence" value="ECO:0007669"/>
    <property type="project" value="UniProtKB-ARBA"/>
</dbReference>
<dbReference type="Gene3D" id="3.40.47.10">
    <property type="match status" value="1"/>
</dbReference>
<keyword evidence="5" id="KW-0596">Phosphopantetheine</keyword>
<dbReference type="Gene3D" id="6.10.140.1410">
    <property type="match status" value="1"/>
</dbReference>
<organism evidence="22 23">
    <name type="scientific">Pythium oligandrum</name>
    <name type="common">Mycoparasitic fungus</name>
    <dbReference type="NCBI Taxonomy" id="41045"/>
    <lineage>
        <taxon>Eukaryota</taxon>
        <taxon>Sar</taxon>
        <taxon>Stramenopiles</taxon>
        <taxon>Oomycota</taxon>
        <taxon>Peronosporomycetes</taxon>
        <taxon>Pythiales</taxon>
        <taxon>Pythiaceae</taxon>
        <taxon>Pythium</taxon>
    </lineage>
</organism>
<dbReference type="GO" id="GO:0004321">
    <property type="term" value="F:fatty-acyl-CoA synthase activity"/>
    <property type="evidence" value="ECO:0007669"/>
    <property type="project" value="UniProtKB-EC"/>
</dbReference>
<comment type="catalytic activity">
    <reaction evidence="17">
        <text>acetyl-CoA + n malonyl-CoA + 2n NADPH + 4n H(+) = a long-chain-acyl-CoA + n CoA + n CO2 + 2n NADP(+).</text>
        <dbReference type="EC" id="2.3.1.86"/>
    </reaction>
</comment>
<evidence type="ECO:0000313" key="22">
    <source>
        <dbReference type="EMBL" id="TMW63553.1"/>
    </source>
</evidence>
<dbReference type="InterPro" id="IPR014031">
    <property type="entry name" value="Ketoacyl_synth_C"/>
</dbReference>
<dbReference type="InterPro" id="IPR040883">
    <property type="entry name" value="FAS_meander"/>
</dbReference>
<dbReference type="CDD" id="cd00828">
    <property type="entry name" value="elong_cond_enzymes"/>
    <property type="match status" value="1"/>
</dbReference>
<dbReference type="Gene3D" id="6.20.240.10">
    <property type="match status" value="1"/>
</dbReference>
<dbReference type="InterPro" id="IPR002582">
    <property type="entry name" value="ACPS"/>
</dbReference>
<dbReference type="GO" id="GO:0006633">
    <property type="term" value="P:fatty acid biosynthetic process"/>
    <property type="evidence" value="ECO:0007669"/>
    <property type="project" value="UniProtKB-KW"/>
</dbReference>
<dbReference type="HAMAP" id="MF_00101">
    <property type="entry name" value="AcpS"/>
    <property type="match status" value="1"/>
</dbReference>
<dbReference type="GO" id="GO:0006635">
    <property type="term" value="P:fatty acid beta-oxidation"/>
    <property type="evidence" value="ECO:0007669"/>
    <property type="project" value="UniProtKB-UniPathway"/>
</dbReference>
<dbReference type="InterPro" id="IPR013565">
    <property type="entry name" value="Fas1/AflB-like_central"/>
</dbReference>
<evidence type="ECO:0000256" key="4">
    <source>
        <dbReference type="ARBA" id="ARBA00014008"/>
    </source>
</evidence>
<dbReference type="InterPro" id="IPR018201">
    <property type="entry name" value="Ketoacyl_synth_AS"/>
</dbReference>
<dbReference type="Gene3D" id="3.10.129.10">
    <property type="entry name" value="Hotdog Thioesterase"/>
    <property type="match status" value="1"/>
</dbReference>
<comment type="pathway">
    <text evidence="1">Lipid metabolism; fatty acid beta-oxidation.</text>
</comment>
<dbReference type="PANTHER" id="PTHR10982">
    <property type="entry name" value="MALONYL COA-ACYL CARRIER PROTEIN TRANSACYLASE"/>
    <property type="match status" value="1"/>
</dbReference>
<evidence type="ECO:0000256" key="10">
    <source>
        <dbReference type="ARBA" id="ARBA00022801"/>
    </source>
</evidence>
<dbReference type="Pfam" id="PF16073">
    <property type="entry name" value="SAT"/>
    <property type="match status" value="1"/>
</dbReference>
<dbReference type="Gene3D" id="3.90.470.20">
    <property type="entry name" value="4'-phosphopantetheinyl transferase domain"/>
    <property type="match status" value="1"/>
</dbReference>
<dbReference type="InterPro" id="IPR047224">
    <property type="entry name" value="FAS_alpha_su_C"/>
</dbReference>
<evidence type="ECO:0000256" key="3">
    <source>
        <dbReference type="ARBA" id="ARBA00012948"/>
    </source>
</evidence>
<dbReference type="InterPro" id="IPR016035">
    <property type="entry name" value="Acyl_Trfase/lysoPLipase"/>
</dbReference>
<dbReference type="Gene3D" id="3.40.50.720">
    <property type="entry name" value="NAD(P)-binding Rossmann-like Domain"/>
    <property type="match status" value="1"/>
</dbReference>
<dbReference type="InterPro" id="IPR003965">
    <property type="entry name" value="Fatty_acid_synthase"/>
</dbReference>
<dbReference type="PANTHER" id="PTHR10982:SF21">
    <property type="entry name" value="FATTY ACID SYNTHASE SUBUNIT BETA"/>
    <property type="match status" value="1"/>
</dbReference>
<feature type="compositionally biased region" description="Acidic residues" evidence="20">
    <location>
        <begin position="2726"/>
        <end position="2739"/>
    </location>
</feature>
<evidence type="ECO:0000256" key="20">
    <source>
        <dbReference type="SAM" id="MobiDB-lite"/>
    </source>
</evidence>
<evidence type="ECO:0000256" key="6">
    <source>
        <dbReference type="ARBA" id="ARBA00022516"/>
    </source>
</evidence>
<comment type="caution">
    <text evidence="22">The sequence shown here is derived from an EMBL/GenBank/DDBJ whole genome shotgun (WGS) entry which is preliminary data.</text>
</comment>
<evidence type="ECO:0000256" key="14">
    <source>
        <dbReference type="ARBA" id="ARBA00023002"/>
    </source>
</evidence>
<dbReference type="PROSITE" id="PS52004">
    <property type="entry name" value="KS3_2"/>
    <property type="match status" value="1"/>
</dbReference>
<dbReference type="Pfam" id="PF22235">
    <property type="entry name" value="FAS1_thioest_ins"/>
    <property type="match status" value="1"/>
</dbReference>
<dbReference type="Pfam" id="PF00106">
    <property type="entry name" value="adh_short"/>
    <property type="match status" value="1"/>
</dbReference>
<dbReference type="GO" id="GO:0005835">
    <property type="term" value="C:fatty acid synthase complex"/>
    <property type="evidence" value="ECO:0007669"/>
    <property type="project" value="InterPro"/>
</dbReference>
<dbReference type="SUPFAM" id="SSF52151">
    <property type="entry name" value="FabD/lysophospholipase-like"/>
    <property type="match status" value="2"/>
</dbReference>
<dbReference type="InterPro" id="IPR050830">
    <property type="entry name" value="Fungal_FAS"/>
</dbReference>
<proteinExistence type="inferred from homology"/>
<reference evidence="22" key="1">
    <citation type="submission" date="2019-03" db="EMBL/GenBank/DDBJ databases">
        <title>Long read genome sequence of the mycoparasitic Pythium oligandrum ATCC 38472 isolated from sugarbeet rhizosphere.</title>
        <authorList>
            <person name="Gaulin E."/>
        </authorList>
    </citation>
    <scope>NUCLEOTIDE SEQUENCE</scope>
    <source>
        <strain evidence="22">ATCC 38472_TT</strain>
    </source>
</reference>
<dbReference type="SUPFAM" id="SSF53901">
    <property type="entry name" value="Thiolase-like"/>
    <property type="match status" value="2"/>
</dbReference>
<evidence type="ECO:0000256" key="16">
    <source>
        <dbReference type="ARBA" id="ARBA00023160"/>
    </source>
</evidence>
<dbReference type="Proteomes" id="UP000794436">
    <property type="component" value="Unassembled WGS sequence"/>
</dbReference>
<dbReference type="InterPro" id="IPR001227">
    <property type="entry name" value="Ac_transferase_dom_sf"/>
</dbReference>
<name>A0A8K1FMD5_PYTOL</name>
<dbReference type="InterPro" id="IPR032088">
    <property type="entry name" value="SAT"/>
</dbReference>
<feature type="compositionally biased region" description="Basic residues" evidence="20">
    <location>
        <begin position="3891"/>
        <end position="3902"/>
    </location>
</feature>
<dbReference type="InterPro" id="IPR008278">
    <property type="entry name" value="4-PPantetheinyl_Trfase_dom"/>
</dbReference>
<keyword evidence="15" id="KW-0443">Lipid metabolism</keyword>
<evidence type="ECO:0000256" key="1">
    <source>
        <dbReference type="ARBA" id="ARBA00005005"/>
    </source>
</evidence>
<dbReference type="Gene3D" id="3.30.1120.100">
    <property type="match status" value="1"/>
</dbReference>
<feature type="compositionally biased region" description="Basic and acidic residues" evidence="20">
    <location>
        <begin position="2754"/>
        <end position="2766"/>
    </location>
</feature>
<dbReference type="SMART" id="SM00827">
    <property type="entry name" value="PKS_AT"/>
    <property type="match status" value="1"/>
</dbReference>
<evidence type="ECO:0000256" key="7">
    <source>
        <dbReference type="ARBA" id="ARBA00022553"/>
    </source>
</evidence>
<protein>
    <recommendedName>
        <fullName evidence="4">Fatty acid synthase subunit alpha</fullName>
        <ecNumber evidence="3">1.1.1.100</ecNumber>
        <ecNumber evidence="2">2.3.1.86</ecNumber>
    </recommendedName>
</protein>
<dbReference type="Gene3D" id="3.30.70.2490">
    <property type="match status" value="1"/>
</dbReference>
<evidence type="ECO:0000256" key="9">
    <source>
        <dbReference type="ARBA" id="ARBA00022723"/>
    </source>
</evidence>
<dbReference type="PROSITE" id="PS00606">
    <property type="entry name" value="KS3_1"/>
    <property type="match status" value="1"/>
</dbReference>
<dbReference type="GO" id="GO:0008897">
    <property type="term" value="F:holo-[acyl-carrier-protein] synthase activity"/>
    <property type="evidence" value="ECO:0007669"/>
    <property type="project" value="InterPro"/>
</dbReference>
<evidence type="ECO:0000256" key="13">
    <source>
        <dbReference type="ARBA" id="ARBA00022857"/>
    </source>
</evidence>
<dbReference type="Gene3D" id="3.90.25.70">
    <property type="match status" value="1"/>
</dbReference>
<dbReference type="Pfam" id="PF00109">
    <property type="entry name" value="ketoacyl-synt"/>
    <property type="match status" value="1"/>
</dbReference>
<keyword evidence="16" id="KW-0275">Fatty acid biosynthesis</keyword>
<dbReference type="InterPro" id="IPR037143">
    <property type="entry name" value="4-PPantetheinyl_Trfase_dom_sf"/>
</dbReference>
<keyword evidence="14" id="KW-0560">Oxidoreductase</keyword>
<dbReference type="Pfam" id="PF01575">
    <property type="entry name" value="MaoC_dehydratas"/>
    <property type="match status" value="1"/>
</dbReference>
<dbReference type="Gene3D" id="3.30.70.3330">
    <property type="match status" value="1"/>
</dbReference>
<keyword evidence="6" id="KW-0444">Lipid biosynthesis</keyword>
<dbReference type="Gene3D" id="3.40.366.10">
    <property type="entry name" value="Malonyl-Coenzyme A Acyl Carrier Protein, domain 2"/>
    <property type="match status" value="3"/>
</dbReference>
<dbReference type="InterPro" id="IPR014030">
    <property type="entry name" value="Ketoacyl_synth_N"/>
</dbReference>
<dbReference type="InterPro" id="IPR016039">
    <property type="entry name" value="Thiolase-like"/>
</dbReference>
<dbReference type="GO" id="GO:0004318">
    <property type="term" value="F:enoyl-[acyl-carrier-protein] reductase (NADH) activity"/>
    <property type="evidence" value="ECO:0007669"/>
    <property type="project" value="InterPro"/>
</dbReference>